<organism evidence="10 11">
    <name type="scientific">Thermofilum adornatum 1505</name>
    <dbReference type="NCBI Taxonomy" id="697581"/>
    <lineage>
        <taxon>Archaea</taxon>
        <taxon>Thermoproteota</taxon>
        <taxon>Thermoprotei</taxon>
        <taxon>Thermofilales</taxon>
        <taxon>Thermofilaceae</taxon>
        <taxon>Thermofilum</taxon>
    </lineage>
</organism>
<dbReference type="UniPathway" id="UPA00098">
    <property type="reaction ID" value="UER00361"/>
</dbReference>
<dbReference type="PANTHER" id="PTHR11645:SF0">
    <property type="entry name" value="PYRROLINE-5-CARBOXYLATE REDUCTASE 3"/>
    <property type="match status" value="1"/>
</dbReference>
<evidence type="ECO:0000256" key="1">
    <source>
        <dbReference type="ARBA" id="ARBA00005525"/>
    </source>
</evidence>
<dbReference type="EMBL" id="CP007493">
    <property type="protein sequence ID" value="AJB42297.1"/>
    <property type="molecule type" value="Genomic_DNA"/>
</dbReference>
<dbReference type="GO" id="GO:0005737">
    <property type="term" value="C:cytoplasm"/>
    <property type="evidence" value="ECO:0007669"/>
    <property type="project" value="UniProtKB-SubCell"/>
</dbReference>
<dbReference type="GO" id="GO:0055129">
    <property type="term" value="P:L-proline biosynthetic process"/>
    <property type="evidence" value="ECO:0007669"/>
    <property type="project" value="UniProtKB-UniRule"/>
</dbReference>
<dbReference type="HAMAP" id="MF_01925">
    <property type="entry name" value="P5C_reductase"/>
    <property type="match status" value="1"/>
</dbReference>
<dbReference type="EC" id="1.5.1.2" evidence="4 5"/>
<sequence>MTYNHHSTVAVLGSGKIGLAFVKQILQKTSYRVYATGRRSETLKAAESLGALALRDNNLAVRESGIVVIAVKPFHFPQLLSEVEPESWKGKIVVSLMAGVKLDTLRAAIPGARVFRAMPNLNSYVGFSSTAVAENGYDDTSRTVEEFLKIFGKVYWVPEEYLDIWTGLAGSGPAFIAEIIDAMAMGAVAAGMPRELSYEAVLDVLEGTARLLRSRLYQHPGQLRDDVTTPAGTTIKGLMVLESGGVKAVLMKMVEEASRRSREIGEEINLKILEKIRQR</sequence>
<comment type="function">
    <text evidence="4">Catalyzes the reduction of 1-pyrroline-5-carboxylate (PCA) to L-proline.</text>
</comment>
<accession>A0A3G1A9E6</accession>
<dbReference type="STRING" id="697581.TCARB_1251"/>
<dbReference type="AlphaFoldDB" id="A0A3G1A9E6"/>
<comment type="pathway">
    <text evidence="4 7">Amino-acid biosynthesis; L-proline biosynthesis; L-proline from L-glutamate 5-semialdehyde: step 1/1.</text>
</comment>
<keyword evidence="4 7" id="KW-0028">Amino-acid biosynthesis</keyword>
<evidence type="ECO:0000256" key="4">
    <source>
        <dbReference type="HAMAP-Rule" id="MF_01925"/>
    </source>
</evidence>
<feature type="binding site" evidence="6">
    <location>
        <position position="57"/>
    </location>
    <ligand>
        <name>NADPH</name>
        <dbReference type="ChEBI" id="CHEBI:57783"/>
    </ligand>
</feature>
<feature type="domain" description="Pyrroline-5-carboxylate reductase dimerisation" evidence="9">
    <location>
        <begin position="159"/>
        <end position="263"/>
    </location>
</feature>
<evidence type="ECO:0000259" key="8">
    <source>
        <dbReference type="Pfam" id="PF03807"/>
    </source>
</evidence>
<dbReference type="PANTHER" id="PTHR11645">
    <property type="entry name" value="PYRROLINE-5-CARBOXYLATE REDUCTASE"/>
    <property type="match status" value="1"/>
</dbReference>
<dbReference type="Pfam" id="PF03807">
    <property type="entry name" value="F420_oxidored"/>
    <property type="match status" value="1"/>
</dbReference>
<dbReference type="Gene3D" id="1.10.3730.10">
    <property type="entry name" value="ProC C-terminal domain-like"/>
    <property type="match status" value="1"/>
</dbReference>
<gene>
    <name evidence="4" type="primary">proC</name>
    <name evidence="10" type="ORF">TCARB_1251</name>
</gene>
<dbReference type="KEGG" id="tcb:TCARB_1251"/>
<evidence type="ECO:0000256" key="3">
    <source>
        <dbReference type="ARBA" id="ARBA00023002"/>
    </source>
</evidence>
<evidence type="ECO:0000256" key="7">
    <source>
        <dbReference type="RuleBase" id="RU003903"/>
    </source>
</evidence>
<dbReference type="InterPro" id="IPR008927">
    <property type="entry name" value="6-PGluconate_DH-like_C_sf"/>
</dbReference>
<dbReference type="Proteomes" id="UP000266720">
    <property type="component" value="Chromosome"/>
</dbReference>
<feature type="binding site" evidence="6">
    <location>
        <begin position="70"/>
        <end position="73"/>
    </location>
    <ligand>
        <name>NADP(+)</name>
        <dbReference type="ChEBI" id="CHEBI:58349"/>
    </ligand>
</feature>
<comment type="catalytic activity">
    <reaction evidence="4">
        <text>L-proline + NAD(+) = (S)-1-pyrroline-5-carboxylate + NADH + 2 H(+)</text>
        <dbReference type="Rhea" id="RHEA:14105"/>
        <dbReference type="ChEBI" id="CHEBI:15378"/>
        <dbReference type="ChEBI" id="CHEBI:17388"/>
        <dbReference type="ChEBI" id="CHEBI:57540"/>
        <dbReference type="ChEBI" id="CHEBI:57945"/>
        <dbReference type="ChEBI" id="CHEBI:60039"/>
        <dbReference type="EC" id="1.5.1.2"/>
    </reaction>
</comment>
<keyword evidence="2 4" id="KW-0521">NADP</keyword>
<comment type="catalytic activity">
    <reaction evidence="4 7">
        <text>L-proline + NADP(+) = (S)-1-pyrroline-5-carboxylate + NADPH + 2 H(+)</text>
        <dbReference type="Rhea" id="RHEA:14109"/>
        <dbReference type="ChEBI" id="CHEBI:15378"/>
        <dbReference type="ChEBI" id="CHEBI:17388"/>
        <dbReference type="ChEBI" id="CHEBI:57783"/>
        <dbReference type="ChEBI" id="CHEBI:58349"/>
        <dbReference type="ChEBI" id="CHEBI:60039"/>
        <dbReference type="EC" id="1.5.1.2"/>
    </reaction>
</comment>
<comment type="subcellular location">
    <subcellularLocation>
        <location evidence="4">Cytoplasm</location>
    </subcellularLocation>
</comment>
<dbReference type="InterPro" id="IPR000304">
    <property type="entry name" value="Pyrroline-COOH_reductase"/>
</dbReference>
<feature type="domain" description="Pyrroline-5-carboxylate reductase catalytic N-terminal" evidence="8">
    <location>
        <begin position="8"/>
        <end position="99"/>
    </location>
</feature>
<evidence type="ECO:0000313" key="10">
    <source>
        <dbReference type="EMBL" id="AJB42297.1"/>
    </source>
</evidence>
<dbReference type="Gene3D" id="3.40.50.720">
    <property type="entry name" value="NAD(P)-binding Rossmann-like Domain"/>
    <property type="match status" value="1"/>
</dbReference>
<protein>
    <recommendedName>
        <fullName evidence="4 5">Pyrroline-5-carboxylate reductase</fullName>
        <shortName evidence="4">P5C reductase</shortName>
        <shortName evidence="4">P5CR</shortName>
        <ecNumber evidence="4 5">1.5.1.2</ecNumber>
    </recommendedName>
    <alternativeName>
        <fullName evidence="4">PCA reductase</fullName>
    </alternativeName>
</protein>
<dbReference type="RefSeq" id="WP_020961859.1">
    <property type="nucleotide sequence ID" value="NZ_CP007493.1"/>
</dbReference>
<evidence type="ECO:0000256" key="2">
    <source>
        <dbReference type="ARBA" id="ARBA00022857"/>
    </source>
</evidence>
<dbReference type="SUPFAM" id="SSF48179">
    <property type="entry name" value="6-phosphogluconate dehydrogenase C-terminal domain-like"/>
    <property type="match status" value="1"/>
</dbReference>
<keyword evidence="4" id="KW-0963">Cytoplasm</keyword>
<evidence type="ECO:0000256" key="6">
    <source>
        <dbReference type="PIRSR" id="PIRSR000193-1"/>
    </source>
</evidence>
<dbReference type="PROSITE" id="PS00521">
    <property type="entry name" value="P5CR"/>
    <property type="match status" value="1"/>
</dbReference>
<name>A0A3G1A9E6_9CREN</name>
<evidence type="ECO:0000259" key="9">
    <source>
        <dbReference type="Pfam" id="PF14748"/>
    </source>
</evidence>
<dbReference type="NCBIfam" id="TIGR00112">
    <property type="entry name" value="proC"/>
    <property type="match status" value="1"/>
</dbReference>
<dbReference type="InterPro" id="IPR028939">
    <property type="entry name" value="P5C_Rdtase_cat_N"/>
</dbReference>
<dbReference type="GO" id="GO:0004735">
    <property type="term" value="F:pyrroline-5-carboxylate reductase activity"/>
    <property type="evidence" value="ECO:0007669"/>
    <property type="project" value="UniProtKB-UniRule"/>
</dbReference>
<dbReference type="InterPro" id="IPR036291">
    <property type="entry name" value="NAD(P)-bd_dom_sf"/>
</dbReference>
<evidence type="ECO:0000256" key="5">
    <source>
        <dbReference type="NCBIfam" id="TIGR00112"/>
    </source>
</evidence>
<dbReference type="FunFam" id="1.10.3730.10:FF:000001">
    <property type="entry name" value="Pyrroline-5-carboxylate reductase"/>
    <property type="match status" value="1"/>
</dbReference>
<reference evidence="11" key="1">
    <citation type="book" date="2010" name="EXTREMOPHILES" publisher="0:0-0">
        <title>Complete genome sequences of ten hyperthermophilic archaea reveal their metabolic capabilities and possible ecological roles.</title>
        <editorList>
            <person name="?"/>
        </editorList>
        <authorList>
            <person name="Ravin N.V."/>
            <person name="Mardanov A.V."/>
            <person name="Bonch-Osmolovskaya E.A."/>
            <person name="Skryabin K.G."/>
        </authorList>
    </citation>
    <scope>NUCLEOTIDE SEQUENCE [LARGE SCALE GENOMIC DNA]</scope>
    <source>
        <strain evidence="11">1505</strain>
    </source>
</reference>
<evidence type="ECO:0000313" key="11">
    <source>
        <dbReference type="Proteomes" id="UP000266720"/>
    </source>
</evidence>
<dbReference type="PIRSF" id="PIRSF000193">
    <property type="entry name" value="Pyrrol-5-carb_rd"/>
    <property type="match status" value="1"/>
</dbReference>
<keyword evidence="4 7" id="KW-0641">Proline biosynthesis</keyword>
<dbReference type="SUPFAM" id="SSF51735">
    <property type="entry name" value="NAD(P)-binding Rossmann-fold domains"/>
    <property type="match status" value="1"/>
</dbReference>
<dbReference type="GeneID" id="25406662"/>
<comment type="similarity">
    <text evidence="1 4 7">Belongs to the pyrroline-5-carboxylate reductase family.</text>
</comment>
<keyword evidence="3 4" id="KW-0560">Oxidoreductase</keyword>
<dbReference type="Pfam" id="PF14748">
    <property type="entry name" value="P5CR_dimer"/>
    <property type="match status" value="1"/>
</dbReference>
<dbReference type="InterPro" id="IPR029036">
    <property type="entry name" value="P5CR_dimer"/>
</dbReference>
<dbReference type="InterPro" id="IPR053790">
    <property type="entry name" value="P5CR-like_CS"/>
</dbReference>
<dbReference type="GeneID" id="16572811"/>
<proteinExistence type="inferred from homology"/>